<gene>
    <name evidence="1" type="ORF">CYY_005135</name>
</gene>
<protein>
    <recommendedName>
        <fullName evidence="3">Ankyrin repeat-containing protein</fullName>
    </recommendedName>
</protein>
<dbReference type="Proteomes" id="UP000695562">
    <property type="component" value="Unassembled WGS sequence"/>
</dbReference>
<sequence length="695" mass="82050">MININNNSNNLFLKILNNSFLRKKIYSIARHVYLVQCQYFNVIPYDMFNYPLEWIIKERNLSLLKYRFQTYSNMMNLKSSSTTNRYYPFNLDICKLFTWKSFPVDLFIEIYNQLKYRNNSNSNSSKNITMTFELCGNLITNSNQQILEYLVGQGFSLSCLNIWDSHGLLESLLRSRCPLSVKFLLEHQQHVQSPLTQCILENQNYTLFDTVLIDCGSEKIYTFDHLLLAIQNSRWLFVKAAIRSFSEFNYDLLNQEEQKQNRYDILWNDFKFIVLRNQSPHSDKLEQLVKSSFLSDSIEFIKFFQHAYAKVFKTVFSEYQGSIKSISVLEYLLSIHSGFKFNHDELWRYALTNNHMDTIKYLYQHGYPLSKSVVDQPFKPTKQVIEYLCTNKISESIKIENNDIQLFSTAPDFIIYDVKSALSHALKNDDVALFKYVIQDLPNFRLDLSQVAGVWIFQCVNSGYIACDVIKYLIENIANKNFHPFVSMELLDKVVPWQNFGMTDSTFKKFKTFKEYLIEKQSLSRYSCNFWSGKPLNDLSQLGDRIKDFPFQNPGILDSFQELTSTKTLFCYIKRLRRQLTPSKLEFLMRLILFDHQYVIIDYLLQRKQFNSLQKNPICPFFFIKLVTFSLTHSNYDVLAYMYHTQCFEFNNDRKVLKFLQQSSIIPDKISDLKNQINIGSVEKCALLFLQTLVK</sequence>
<dbReference type="EMBL" id="AJWJ01000197">
    <property type="protein sequence ID" value="KAF2073550.1"/>
    <property type="molecule type" value="Genomic_DNA"/>
</dbReference>
<reference evidence="1" key="1">
    <citation type="submission" date="2020-01" db="EMBL/GenBank/DDBJ databases">
        <title>Development of genomics and gene disruption for Polysphondylium violaceum indicates a role for the polyketide synthase stlB in stalk morphogenesis.</title>
        <authorList>
            <person name="Narita B."/>
            <person name="Kawabe Y."/>
            <person name="Kin K."/>
            <person name="Saito T."/>
            <person name="Gibbs R."/>
            <person name="Kuspa A."/>
            <person name="Muzny D."/>
            <person name="Queller D."/>
            <person name="Richards S."/>
            <person name="Strassman J."/>
            <person name="Sucgang R."/>
            <person name="Worley K."/>
            <person name="Schaap P."/>
        </authorList>
    </citation>
    <scope>NUCLEOTIDE SEQUENCE</scope>
    <source>
        <strain evidence="1">QSvi11</strain>
    </source>
</reference>
<evidence type="ECO:0000313" key="1">
    <source>
        <dbReference type="EMBL" id="KAF2073550.1"/>
    </source>
</evidence>
<organism evidence="1 2">
    <name type="scientific">Polysphondylium violaceum</name>
    <dbReference type="NCBI Taxonomy" id="133409"/>
    <lineage>
        <taxon>Eukaryota</taxon>
        <taxon>Amoebozoa</taxon>
        <taxon>Evosea</taxon>
        <taxon>Eumycetozoa</taxon>
        <taxon>Dictyostelia</taxon>
        <taxon>Dictyosteliales</taxon>
        <taxon>Dictyosteliaceae</taxon>
        <taxon>Polysphondylium</taxon>
    </lineage>
</organism>
<evidence type="ECO:0008006" key="3">
    <source>
        <dbReference type="Google" id="ProtNLM"/>
    </source>
</evidence>
<keyword evidence="2" id="KW-1185">Reference proteome</keyword>
<name>A0A8J4PUS3_9MYCE</name>
<accession>A0A8J4PUS3</accession>
<dbReference type="AlphaFoldDB" id="A0A8J4PUS3"/>
<evidence type="ECO:0000313" key="2">
    <source>
        <dbReference type="Proteomes" id="UP000695562"/>
    </source>
</evidence>
<comment type="caution">
    <text evidence="1">The sequence shown here is derived from an EMBL/GenBank/DDBJ whole genome shotgun (WGS) entry which is preliminary data.</text>
</comment>
<proteinExistence type="predicted"/>